<dbReference type="InterPro" id="IPR004843">
    <property type="entry name" value="Calcineurin-like_PHP"/>
</dbReference>
<sequence>MPWTKCMDLFDCMPVAALVDDTTLCVHGGLSPEISTLDQIRLVPRRLEVPQQGAFCDLVWSDPDDKIQEWFPSPRGAGYLFGKRVTEEFNRLNGVKLICRAHQLVMDGYKMAFDTQCLVTVWSAPNYCYRCGNIASIMQINEGLPNHFIKFSEISESKREAPQKFHIQYFM</sequence>
<dbReference type="OrthoDB" id="1930084at2759"/>
<keyword evidence="4" id="KW-0464">Manganese</keyword>
<dbReference type="GO" id="GO:0046872">
    <property type="term" value="F:metal ion binding"/>
    <property type="evidence" value="ECO:0007669"/>
    <property type="project" value="UniProtKB-KW"/>
</dbReference>
<evidence type="ECO:0000256" key="4">
    <source>
        <dbReference type="ARBA" id="ARBA00023211"/>
    </source>
</evidence>
<organism evidence="6 7">
    <name type="scientific">Streblomastix strix</name>
    <dbReference type="NCBI Taxonomy" id="222440"/>
    <lineage>
        <taxon>Eukaryota</taxon>
        <taxon>Metamonada</taxon>
        <taxon>Preaxostyla</taxon>
        <taxon>Oxymonadida</taxon>
        <taxon>Streblomastigidae</taxon>
        <taxon>Streblomastix</taxon>
    </lineage>
</organism>
<keyword evidence="2" id="KW-0479">Metal-binding</keyword>
<dbReference type="SUPFAM" id="SSF56300">
    <property type="entry name" value="Metallo-dependent phosphatases"/>
    <property type="match status" value="1"/>
</dbReference>
<feature type="domain" description="Serine/threonine specific protein phosphatases" evidence="5">
    <location>
        <begin position="1"/>
        <end position="155"/>
    </location>
</feature>
<dbReference type="GO" id="GO:0004722">
    <property type="term" value="F:protein serine/threonine phosphatase activity"/>
    <property type="evidence" value="ECO:0007669"/>
    <property type="project" value="UniProtKB-EC"/>
</dbReference>
<dbReference type="InterPro" id="IPR006186">
    <property type="entry name" value="Ser/Thr-sp_prot-phosphatase"/>
</dbReference>
<dbReference type="InterPro" id="IPR047129">
    <property type="entry name" value="PPA2-like"/>
</dbReference>
<dbReference type="SMART" id="SM00156">
    <property type="entry name" value="PP2Ac"/>
    <property type="match status" value="1"/>
</dbReference>
<dbReference type="PRINTS" id="PR00114">
    <property type="entry name" value="STPHPHTASE"/>
</dbReference>
<evidence type="ECO:0000313" key="6">
    <source>
        <dbReference type="EMBL" id="KAA6396699.1"/>
    </source>
</evidence>
<dbReference type="Proteomes" id="UP000324800">
    <property type="component" value="Unassembled WGS sequence"/>
</dbReference>
<accession>A0A5J4WRL2</accession>
<dbReference type="EC" id="3.1.3.16" evidence="1"/>
<dbReference type="InterPro" id="IPR029052">
    <property type="entry name" value="Metallo-depent_PP-like"/>
</dbReference>
<dbReference type="PANTHER" id="PTHR45619">
    <property type="entry name" value="SERINE/THREONINE-PROTEIN PHOSPHATASE PP2A-RELATED"/>
    <property type="match status" value="1"/>
</dbReference>
<evidence type="ECO:0000256" key="3">
    <source>
        <dbReference type="ARBA" id="ARBA00022801"/>
    </source>
</evidence>
<evidence type="ECO:0000256" key="1">
    <source>
        <dbReference type="ARBA" id="ARBA00013081"/>
    </source>
</evidence>
<evidence type="ECO:0000313" key="7">
    <source>
        <dbReference type="Proteomes" id="UP000324800"/>
    </source>
</evidence>
<dbReference type="AlphaFoldDB" id="A0A5J4WRL2"/>
<comment type="caution">
    <text evidence="6">The sequence shown here is derived from an EMBL/GenBank/DDBJ whole genome shotgun (WGS) entry which is preliminary data.</text>
</comment>
<dbReference type="EMBL" id="SNRW01001361">
    <property type="protein sequence ID" value="KAA6396699.1"/>
    <property type="molecule type" value="Genomic_DNA"/>
</dbReference>
<reference evidence="6 7" key="1">
    <citation type="submission" date="2019-03" db="EMBL/GenBank/DDBJ databases">
        <title>Single cell metagenomics reveals metabolic interactions within the superorganism composed of flagellate Streblomastix strix and complex community of Bacteroidetes bacteria on its surface.</title>
        <authorList>
            <person name="Treitli S.C."/>
            <person name="Kolisko M."/>
            <person name="Husnik F."/>
            <person name="Keeling P."/>
            <person name="Hampl V."/>
        </authorList>
    </citation>
    <scope>NUCLEOTIDE SEQUENCE [LARGE SCALE GENOMIC DNA]</scope>
    <source>
        <strain evidence="6">ST1C</strain>
    </source>
</reference>
<gene>
    <name evidence="6" type="ORF">EZS28_007778</name>
</gene>
<dbReference type="Pfam" id="PF00149">
    <property type="entry name" value="Metallophos"/>
    <property type="match status" value="1"/>
</dbReference>
<evidence type="ECO:0000259" key="5">
    <source>
        <dbReference type="SMART" id="SM00156"/>
    </source>
</evidence>
<protein>
    <recommendedName>
        <fullName evidence="1">protein-serine/threonine phosphatase</fullName>
        <ecNumber evidence="1">3.1.3.16</ecNumber>
    </recommendedName>
</protein>
<keyword evidence="3" id="KW-0378">Hydrolase</keyword>
<proteinExistence type="predicted"/>
<name>A0A5J4WRL2_9EUKA</name>
<evidence type="ECO:0000256" key="2">
    <source>
        <dbReference type="ARBA" id="ARBA00022723"/>
    </source>
</evidence>
<dbReference type="Gene3D" id="3.60.21.10">
    <property type="match status" value="1"/>
</dbReference>